<organism evidence="2 3">
    <name type="scientific">Vibrio vulnificus (strain CMCP6)</name>
    <dbReference type="NCBI Taxonomy" id="216895"/>
    <lineage>
        <taxon>Bacteria</taxon>
        <taxon>Pseudomonadati</taxon>
        <taxon>Pseudomonadota</taxon>
        <taxon>Gammaproteobacteria</taxon>
        <taxon>Vibrionales</taxon>
        <taxon>Vibrionaceae</taxon>
        <taxon>Vibrio</taxon>
    </lineage>
</organism>
<accession>A0A3Q0L6H4</accession>
<dbReference type="AlphaFoldDB" id="A0A3Q0L6H4"/>
<reference evidence="2 3" key="2">
    <citation type="journal article" date="2003" name="Infect. Immun.">
        <title>Characterization and pathogenic significance of Vibrio vulnificus antigens preferentially expressed in septicemic patients.</title>
        <authorList>
            <person name="Kim Y.R."/>
            <person name="Lee S.E."/>
            <person name="Kim C.M."/>
            <person name="Kim S.Y."/>
            <person name="Shin E.K."/>
            <person name="Shin D.H."/>
            <person name="Chung S.S."/>
            <person name="Choy H.E."/>
            <person name="Progulske-Fox A."/>
            <person name="Hillman J.D."/>
            <person name="Handfield M."/>
            <person name="Rhee J.H."/>
        </authorList>
    </citation>
    <scope>NUCLEOTIDE SEQUENCE [LARGE SCALE GENOMIC DNA]</scope>
    <source>
        <strain evidence="2 3">CMCP6</strain>
    </source>
</reference>
<reference evidence="3" key="1">
    <citation type="submission" date="2002-12" db="EMBL/GenBank/DDBJ databases">
        <title>Complete genome sequence of Vibrio vulnificus CMCP6.</title>
        <authorList>
            <person name="Rhee J.H."/>
            <person name="Kim S.Y."/>
            <person name="Chung S.S."/>
            <person name="Kim J.J."/>
            <person name="Moon Y.H."/>
            <person name="Jeong H."/>
            <person name="Choy H.E."/>
        </authorList>
    </citation>
    <scope>NUCLEOTIDE SEQUENCE [LARGE SCALE GENOMIC DNA]</scope>
    <source>
        <strain evidence="3">CMCP6</strain>
    </source>
</reference>
<gene>
    <name evidence="2" type="ordered locus">VV1_2727</name>
</gene>
<keyword evidence="1" id="KW-0732">Signal</keyword>
<evidence type="ECO:0000313" key="2">
    <source>
        <dbReference type="EMBL" id="AAO11072.1"/>
    </source>
</evidence>
<dbReference type="PROSITE" id="PS51257">
    <property type="entry name" value="PROKAR_LIPOPROTEIN"/>
    <property type="match status" value="1"/>
</dbReference>
<reference evidence="2 3" key="3">
    <citation type="journal article" date="2011" name="Mol. Syst. Biol.">
        <title>Integrative genome-scale metabolic analysis of Vibrio vulnificus for drug targeting and discovery.</title>
        <authorList>
            <person name="Kim H.U."/>
            <person name="Kim S.Y."/>
            <person name="Jeong H."/>
            <person name="Kim T.Y."/>
            <person name="Kim J.J."/>
            <person name="Choy H.E."/>
            <person name="Yi K.Y."/>
            <person name="Rhee J.H."/>
            <person name="Lee S.Y."/>
        </authorList>
    </citation>
    <scope>NUCLEOTIDE SEQUENCE [LARGE SCALE GENOMIC DNA]</scope>
    <source>
        <strain evidence="2 3">CMCP6</strain>
    </source>
</reference>
<feature type="chain" id="PRO_5018268432" evidence="1">
    <location>
        <begin position="26"/>
        <end position="395"/>
    </location>
</feature>
<sequence length="395" mass="43166">MKSSFCYTTLSLIISGCLFSTASYAQKPVEETATSTTIRAVNKVGGFVANISAYTSNITPYKVSFISGKAGALGASLGVVNTLTKIIVEASIEAQCQSTESNDQLENYCETPPSFVQDKFCIANTDNVNKSDIQVLISDIIVPRSNNGIQPQQSINVPHGSEACISIPKEVGNVSVVNGKNQMVVDRVLPIDFFSGNYGMVIKNGKPWLKKKAPRAFYNMTLAHKACYSIMLNSSFDLDGGVRKCMDKLANGDRAKRAELEKIFTITMDHADYQEVTRTLKKRDLNDFLRHAVYHQKHPSNPDIFVLSGTLMIDDNTYATIEPMDIFRENGELLLPDSIAVYKINTTPRNAPNLLGESSAPDPAVIVDTNSGPLDFATATPVDNNIPGRVESIDF</sequence>
<protein>
    <submittedName>
        <fullName evidence="2">Uncharacterized protein</fullName>
    </submittedName>
</protein>
<evidence type="ECO:0000256" key="1">
    <source>
        <dbReference type="SAM" id="SignalP"/>
    </source>
</evidence>
<dbReference type="RefSeq" id="WP_011080567.1">
    <property type="nucleotide sequence ID" value="NC_004459.3"/>
</dbReference>
<dbReference type="KEGG" id="vvu:VV1_2727"/>
<name>A0A3Q0L6H4_VIBVU</name>
<feature type="signal peptide" evidence="1">
    <location>
        <begin position="1"/>
        <end position="25"/>
    </location>
</feature>
<dbReference type="Proteomes" id="UP000002275">
    <property type="component" value="Chromosome I"/>
</dbReference>
<evidence type="ECO:0000313" key="3">
    <source>
        <dbReference type="Proteomes" id="UP000002275"/>
    </source>
</evidence>
<dbReference type="EMBL" id="AE016795">
    <property type="protein sequence ID" value="AAO11072.1"/>
    <property type="molecule type" value="Genomic_DNA"/>
</dbReference>
<proteinExistence type="predicted"/>